<dbReference type="Pfam" id="PF02424">
    <property type="entry name" value="ApbE"/>
    <property type="match status" value="2"/>
</dbReference>
<dbReference type="PANTHER" id="PTHR30040">
    <property type="entry name" value="THIAMINE BIOSYNTHESIS LIPOPROTEIN APBE"/>
    <property type="match status" value="1"/>
</dbReference>
<dbReference type="GO" id="GO:0016740">
    <property type="term" value="F:transferase activity"/>
    <property type="evidence" value="ECO:0007669"/>
    <property type="project" value="UniProtKB-KW"/>
</dbReference>
<keyword evidence="12" id="KW-1185">Reference proteome</keyword>
<keyword evidence="5 11" id="KW-0808">Transferase</keyword>
<evidence type="ECO:0000256" key="10">
    <source>
        <dbReference type="ARBA" id="ARBA00048540"/>
    </source>
</evidence>
<accession>A0A6G8FIU8</accession>
<evidence type="ECO:0000256" key="5">
    <source>
        <dbReference type="ARBA" id="ARBA00022679"/>
    </source>
</evidence>
<protein>
    <recommendedName>
        <fullName evidence="3">FAD:protein FMN transferase</fullName>
        <ecNumber evidence="2">2.7.1.180</ecNumber>
    </recommendedName>
    <alternativeName>
        <fullName evidence="9">Flavin transferase</fullName>
    </alternativeName>
</protein>
<keyword evidence="6" id="KW-0479">Metal-binding</keyword>
<dbReference type="AlphaFoldDB" id="A0A6G8FIU8"/>
<proteinExistence type="predicted"/>
<dbReference type="Gene3D" id="3.10.520.10">
    <property type="entry name" value="ApbE-like domains"/>
    <property type="match status" value="2"/>
</dbReference>
<evidence type="ECO:0000313" key="12">
    <source>
        <dbReference type="Proteomes" id="UP000501387"/>
    </source>
</evidence>
<keyword evidence="8" id="KW-0460">Magnesium</keyword>
<comment type="cofactor">
    <cofactor evidence="1">
        <name>Mg(2+)</name>
        <dbReference type="ChEBI" id="CHEBI:18420"/>
    </cofactor>
</comment>
<evidence type="ECO:0000256" key="4">
    <source>
        <dbReference type="ARBA" id="ARBA00022630"/>
    </source>
</evidence>
<organism evidence="11 12">
    <name type="scientific">Leucobacter insecticola</name>
    <dbReference type="NCBI Taxonomy" id="2714934"/>
    <lineage>
        <taxon>Bacteria</taxon>
        <taxon>Bacillati</taxon>
        <taxon>Actinomycetota</taxon>
        <taxon>Actinomycetes</taxon>
        <taxon>Micrococcales</taxon>
        <taxon>Microbacteriaceae</taxon>
        <taxon>Leucobacter</taxon>
    </lineage>
</organism>
<dbReference type="EMBL" id="CP049934">
    <property type="protein sequence ID" value="QIM16297.1"/>
    <property type="molecule type" value="Genomic_DNA"/>
</dbReference>
<dbReference type="InterPro" id="IPR024932">
    <property type="entry name" value="ApbE"/>
</dbReference>
<dbReference type="RefSeq" id="WP_166323177.1">
    <property type="nucleotide sequence ID" value="NZ_CP049934.1"/>
</dbReference>
<gene>
    <name evidence="11" type="ORF">G7067_07445</name>
</gene>
<name>A0A6G8FIU8_9MICO</name>
<evidence type="ECO:0000256" key="3">
    <source>
        <dbReference type="ARBA" id="ARBA00016337"/>
    </source>
</evidence>
<dbReference type="KEGG" id="lins:G7067_07445"/>
<evidence type="ECO:0000313" key="11">
    <source>
        <dbReference type="EMBL" id="QIM16297.1"/>
    </source>
</evidence>
<keyword evidence="7" id="KW-0274">FAD</keyword>
<comment type="catalytic activity">
    <reaction evidence="10">
        <text>L-threonyl-[protein] + FAD = FMN-L-threonyl-[protein] + AMP + H(+)</text>
        <dbReference type="Rhea" id="RHEA:36847"/>
        <dbReference type="Rhea" id="RHEA-COMP:11060"/>
        <dbReference type="Rhea" id="RHEA-COMP:11061"/>
        <dbReference type="ChEBI" id="CHEBI:15378"/>
        <dbReference type="ChEBI" id="CHEBI:30013"/>
        <dbReference type="ChEBI" id="CHEBI:57692"/>
        <dbReference type="ChEBI" id="CHEBI:74257"/>
        <dbReference type="ChEBI" id="CHEBI:456215"/>
        <dbReference type="EC" id="2.7.1.180"/>
    </reaction>
</comment>
<dbReference type="InterPro" id="IPR003374">
    <property type="entry name" value="ApbE-like_sf"/>
</dbReference>
<dbReference type="GO" id="GO:0046872">
    <property type="term" value="F:metal ion binding"/>
    <property type="evidence" value="ECO:0007669"/>
    <property type="project" value="UniProtKB-KW"/>
</dbReference>
<evidence type="ECO:0000256" key="1">
    <source>
        <dbReference type="ARBA" id="ARBA00001946"/>
    </source>
</evidence>
<dbReference type="SUPFAM" id="SSF143631">
    <property type="entry name" value="ApbE-like"/>
    <property type="match status" value="1"/>
</dbReference>
<keyword evidence="4" id="KW-0285">Flavoprotein</keyword>
<evidence type="ECO:0000256" key="2">
    <source>
        <dbReference type="ARBA" id="ARBA00011955"/>
    </source>
</evidence>
<evidence type="ECO:0000256" key="9">
    <source>
        <dbReference type="ARBA" id="ARBA00031306"/>
    </source>
</evidence>
<sequence length="282" mass="29824">MTHEAQRKAAATAEIMGTMVSVQVIGADQADPDVSAAISDCFAQLRDVDRVFSPYRADSDVCRIQRGELDIVSADPRMAEVVDACARAEVQTRGRFSANWRGTFDPTGYVKGWAVEQAQRLCLLPLLETGKAIAVALNAGGDMQLSTAADASWEWRIGIADPRRAGHLVSTLEIRNGAIATSGPAERGTHIVDPRTGGSARGVASATVVARSLADADVWATAAVVAGMQDLSWLQAAGQTNGLIVGDDGSFRRWAHGVELTQAADLTAGAETDSYRMTWPAA</sequence>
<reference evidence="11 12" key="1">
    <citation type="submission" date="2020-03" db="EMBL/GenBank/DDBJ databases">
        <title>Leucobacter sp. nov., isolated from beetles.</title>
        <authorList>
            <person name="Hyun D.-W."/>
            <person name="Bae J.-W."/>
        </authorList>
    </citation>
    <scope>NUCLEOTIDE SEQUENCE [LARGE SCALE GENOMIC DNA]</scope>
    <source>
        <strain evidence="11 12">HDW9B</strain>
    </source>
</reference>
<evidence type="ECO:0000256" key="7">
    <source>
        <dbReference type="ARBA" id="ARBA00022827"/>
    </source>
</evidence>
<dbReference type="EC" id="2.7.1.180" evidence="2"/>
<evidence type="ECO:0000256" key="8">
    <source>
        <dbReference type="ARBA" id="ARBA00022842"/>
    </source>
</evidence>
<evidence type="ECO:0000256" key="6">
    <source>
        <dbReference type="ARBA" id="ARBA00022723"/>
    </source>
</evidence>
<dbReference type="PANTHER" id="PTHR30040:SF2">
    <property type="entry name" value="FAD:PROTEIN FMN TRANSFERASE"/>
    <property type="match status" value="1"/>
</dbReference>
<dbReference type="Proteomes" id="UP000501387">
    <property type="component" value="Chromosome"/>
</dbReference>